<comment type="caution">
    <text evidence="1">The sequence shown here is derived from an EMBL/GenBank/DDBJ whole genome shotgun (WGS) entry which is preliminary data.</text>
</comment>
<dbReference type="EMBL" id="BPQR01000002">
    <property type="protein sequence ID" value="GJE04863.1"/>
    <property type="molecule type" value="Genomic_DNA"/>
</dbReference>
<dbReference type="SUPFAM" id="SSF47226">
    <property type="entry name" value="Histidine-containing phosphotransfer domain, HPT domain"/>
    <property type="match status" value="1"/>
</dbReference>
<sequence>MPGTIESCINKIVRDASLTPHAGVVDRDALREIEGLVGRARVDALLGALHNEIRGRLLADGLESEPFCKAAHGLVYASATLGFSALSRACIAVEAAYRTGTEFETRRREAREAAESALAALLDLRQAA</sequence>
<dbReference type="RefSeq" id="WP_238273589.1">
    <property type="nucleotide sequence ID" value="NZ_BPQR01000002.1"/>
</dbReference>
<reference evidence="1" key="2">
    <citation type="submission" date="2021-08" db="EMBL/GenBank/DDBJ databases">
        <authorList>
            <person name="Tani A."/>
            <person name="Ola A."/>
            <person name="Ogura Y."/>
            <person name="Katsura K."/>
            <person name="Hayashi T."/>
        </authorList>
    </citation>
    <scope>NUCLEOTIDE SEQUENCE</scope>
    <source>
        <strain evidence="1">LMG 23639</strain>
    </source>
</reference>
<name>A0ABQ4SSN3_9HYPH</name>
<evidence type="ECO:0008006" key="3">
    <source>
        <dbReference type="Google" id="ProtNLM"/>
    </source>
</evidence>
<dbReference type="Proteomes" id="UP001055102">
    <property type="component" value="Unassembled WGS sequence"/>
</dbReference>
<accession>A0ABQ4SSN3</accession>
<organism evidence="1 2">
    <name type="scientific">Methylobacterium jeotgali</name>
    <dbReference type="NCBI Taxonomy" id="381630"/>
    <lineage>
        <taxon>Bacteria</taxon>
        <taxon>Pseudomonadati</taxon>
        <taxon>Pseudomonadota</taxon>
        <taxon>Alphaproteobacteria</taxon>
        <taxon>Hyphomicrobiales</taxon>
        <taxon>Methylobacteriaceae</taxon>
        <taxon>Methylobacterium</taxon>
    </lineage>
</organism>
<gene>
    <name evidence="1" type="ORF">AOPFMNJM_0155</name>
</gene>
<protein>
    <recommendedName>
        <fullName evidence="3">HPt domain-containing protein</fullName>
    </recommendedName>
</protein>
<dbReference type="InterPro" id="IPR036641">
    <property type="entry name" value="HPT_dom_sf"/>
</dbReference>
<reference evidence="1" key="1">
    <citation type="journal article" date="2021" name="Front. Microbiol.">
        <title>Comprehensive Comparative Genomics and Phenotyping of Methylobacterium Species.</title>
        <authorList>
            <person name="Alessa O."/>
            <person name="Ogura Y."/>
            <person name="Fujitani Y."/>
            <person name="Takami H."/>
            <person name="Hayashi T."/>
            <person name="Sahin N."/>
            <person name="Tani A."/>
        </authorList>
    </citation>
    <scope>NUCLEOTIDE SEQUENCE</scope>
    <source>
        <strain evidence="1">LMG 23639</strain>
    </source>
</reference>
<proteinExistence type="predicted"/>
<keyword evidence="2" id="KW-1185">Reference proteome</keyword>
<evidence type="ECO:0000313" key="2">
    <source>
        <dbReference type="Proteomes" id="UP001055102"/>
    </source>
</evidence>
<evidence type="ECO:0000313" key="1">
    <source>
        <dbReference type="EMBL" id="GJE04863.1"/>
    </source>
</evidence>